<evidence type="ECO:0000256" key="9">
    <source>
        <dbReference type="ARBA" id="ARBA00038341"/>
    </source>
</evidence>
<evidence type="ECO:0000256" key="8">
    <source>
        <dbReference type="ARBA" id="ARBA00023136"/>
    </source>
</evidence>
<keyword evidence="4 10" id="KW-0812">Transmembrane</keyword>
<evidence type="ECO:0000256" key="3">
    <source>
        <dbReference type="ARBA" id="ARBA00022538"/>
    </source>
</evidence>
<dbReference type="GO" id="GO:0016020">
    <property type="term" value="C:membrane"/>
    <property type="evidence" value="ECO:0007669"/>
    <property type="project" value="UniProtKB-SubCell"/>
</dbReference>
<dbReference type="Pfam" id="PF23259">
    <property type="entry name" value="CHX17_C"/>
    <property type="match status" value="1"/>
</dbReference>
<dbReference type="PANTHER" id="PTHR32468:SF109">
    <property type="entry name" value="CATION_H(+) ANTIPORTER 24-RELATED"/>
    <property type="match status" value="1"/>
</dbReference>
<dbReference type="InterPro" id="IPR057291">
    <property type="entry name" value="CHX17_2nd"/>
</dbReference>
<dbReference type="Pfam" id="PF23256">
    <property type="entry name" value="CHX17_2nd"/>
    <property type="match status" value="1"/>
</dbReference>
<dbReference type="Gene3D" id="3.40.50.12370">
    <property type="match status" value="1"/>
</dbReference>
<evidence type="ECO:0000256" key="2">
    <source>
        <dbReference type="ARBA" id="ARBA00022448"/>
    </source>
</evidence>
<organism evidence="14 15">
    <name type="scientific">Prunus yedoensis var. nudiflora</name>
    <dbReference type="NCBI Taxonomy" id="2094558"/>
    <lineage>
        <taxon>Eukaryota</taxon>
        <taxon>Viridiplantae</taxon>
        <taxon>Streptophyta</taxon>
        <taxon>Embryophyta</taxon>
        <taxon>Tracheophyta</taxon>
        <taxon>Spermatophyta</taxon>
        <taxon>Magnoliopsida</taxon>
        <taxon>eudicotyledons</taxon>
        <taxon>Gunneridae</taxon>
        <taxon>Pentapetalae</taxon>
        <taxon>rosids</taxon>
        <taxon>fabids</taxon>
        <taxon>Rosales</taxon>
        <taxon>Rosaceae</taxon>
        <taxon>Amygdaloideae</taxon>
        <taxon>Amygdaleae</taxon>
        <taxon>Prunus</taxon>
    </lineage>
</organism>
<feature type="transmembrane region" description="Helical" evidence="10">
    <location>
        <begin position="236"/>
        <end position="256"/>
    </location>
</feature>
<dbReference type="GO" id="GO:0015297">
    <property type="term" value="F:antiporter activity"/>
    <property type="evidence" value="ECO:0007669"/>
    <property type="project" value="InterPro"/>
</dbReference>
<keyword evidence="7" id="KW-0406">Ion transport</keyword>
<feature type="transmembrane region" description="Helical" evidence="10">
    <location>
        <begin position="171"/>
        <end position="191"/>
    </location>
</feature>
<dbReference type="InterPro" id="IPR050794">
    <property type="entry name" value="CPA2_transporter"/>
</dbReference>
<dbReference type="GO" id="GO:0006885">
    <property type="term" value="P:regulation of pH"/>
    <property type="evidence" value="ECO:0007669"/>
    <property type="project" value="TreeGrafter"/>
</dbReference>
<dbReference type="Pfam" id="PF00999">
    <property type="entry name" value="Na_H_Exchanger"/>
    <property type="match status" value="1"/>
</dbReference>
<dbReference type="Gene3D" id="1.20.1530.20">
    <property type="match status" value="1"/>
</dbReference>
<dbReference type="InterPro" id="IPR057290">
    <property type="entry name" value="CHX17_C"/>
</dbReference>
<evidence type="ECO:0000256" key="6">
    <source>
        <dbReference type="ARBA" id="ARBA00022989"/>
    </source>
</evidence>
<keyword evidence="8 10" id="KW-0472">Membrane</keyword>
<dbReference type="PANTHER" id="PTHR32468">
    <property type="entry name" value="CATION/H + ANTIPORTER"/>
    <property type="match status" value="1"/>
</dbReference>
<dbReference type="InterPro" id="IPR006153">
    <property type="entry name" value="Cation/H_exchanger_TM"/>
</dbReference>
<feature type="transmembrane region" description="Helical" evidence="10">
    <location>
        <begin position="308"/>
        <end position="337"/>
    </location>
</feature>
<evidence type="ECO:0000256" key="1">
    <source>
        <dbReference type="ARBA" id="ARBA00004141"/>
    </source>
</evidence>
<evidence type="ECO:0000259" key="11">
    <source>
        <dbReference type="Pfam" id="PF00999"/>
    </source>
</evidence>
<evidence type="ECO:0000259" key="13">
    <source>
        <dbReference type="Pfam" id="PF23259"/>
    </source>
</evidence>
<feature type="domain" description="Cation/H(+) antiporter central" evidence="12">
    <location>
        <begin position="529"/>
        <end position="657"/>
    </location>
</feature>
<accession>A0A314YK62</accession>
<comment type="caution">
    <text evidence="14">The sequence shown here is derived from an EMBL/GenBank/DDBJ whole genome shotgun (WGS) entry which is preliminary data.</text>
</comment>
<comment type="similarity">
    <text evidence="9">Belongs to the monovalent cation:proton antiporter 2 (CPA2) transporter (TC 2.A.37) family. CHX (TC 2.A.37.4) subfamily.</text>
</comment>
<feature type="transmembrane region" description="Helical" evidence="10">
    <location>
        <begin position="421"/>
        <end position="442"/>
    </location>
</feature>
<keyword evidence="2" id="KW-0813">Transport</keyword>
<feature type="domain" description="Cation/H(+) antiporter C-terminal" evidence="13">
    <location>
        <begin position="671"/>
        <end position="817"/>
    </location>
</feature>
<feature type="domain" description="Cation/H+ exchanger transmembrane" evidence="11">
    <location>
        <begin position="87"/>
        <end position="471"/>
    </location>
</feature>
<dbReference type="EMBL" id="PJQY01000951">
    <property type="protein sequence ID" value="PQQ06550.1"/>
    <property type="molecule type" value="Genomic_DNA"/>
</dbReference>
<protein>
    <submittedName>
        <fullName evidence="14">Cation/H(+) antiporter 24</fullName>
    </submittedName>
</protein>
<dbReference type="Proteomes" id="UP000250321">
    <property type="component" value="Unassembled WGS sequence"/>
</dbReference>
<evidence type="ECO:0000256" key="7">
    <source>
        <dbReference type="ARBA" id="ARBA00023065"/>
    </source>
</evidence>
<feature type="transmembrane region" description="Helical" evidence="10">
    <location>
        <begin position="203"/>
        <end position="224"/>
    </location>
</feature>
<feature type="transmembrane region" description="Helical" evidence="10">
    <location>
        <begin position="75"/>
        <end position="92"/>
    </location>
</feature>
<dbReference type="GO" id="GO:0006813">
    <property type="term" value="P:potassium ion transport"/>
    <property type="evidence" value="ECO:0007669"/>
    <property type="project" value="UniProtKB-KW"/>
</dbReference>
<reference evidence="14 15" key="1">
    <citation type="submission" date="2018-02" db="EMBL/GenBank/DDBJ databases">
        <title>Draft genome of wild Prunus yedoensis var. nudiflora.</title>
        <authorList>
            <person name="Baek S."/>
            <person name="Kim J.-H."/>
            <person name="Choi K."/>
            <person name="Kim G.-B."/>
            <person name="Cho A."/>
            <person name="Jang H."/>
            <person name="Shin C.-H."/>
            <person name="Yu H.-J."/>
            <person name="Mun J.-H."/>
        </authorList>
    </citation>
    <scope>NUCLEOTIDE SEQUENCE [LARGE SCALE GENOMIC DNA]</scope>
    <source>
        <strain evidence="15">cv. Jeju island</strain>
        <tissue evidence="14">Leaf</tissue>
    </source>
</reference>
<name>A0A314YK62_PRUYE</name>
<keyword evidence="15" id="KW-1185">Reference proteome</keyword>
<evidence type="ECO:0000256" key="5">
    <source>
        <dbReference type="ARBA" id="ARBA00022958"/>
    </source>
</evidence>
<keyword evidence="5" id="KW-0630">Potassium</keyword>
<evidence type="ECO:0000259" key="12">
    <source>
        <dbReference type="Pfam" id="PF23256"/>
    </source>
</evidence>
<dbReference type="GO" id="GO:0012505">
    <property type="term" value="C:endomembrane system"/>
    <property type="evidence" value="ECO:0007669"/>
    <property type="project" value="TreeGrafter"/>
</dbReference>
<feature type="transmembrane region" description="Helical" evidence="10">
    <location>
        <begin position="454"/>
        <end position="474"/>
    </location>
</feature>
<sequence length="860" mass="94488">MVREFPVFHPPAAGTHGWDGSSNGFHPAASVKAQVDNVSIDFNFVYPPALISCGNFRPIPTLGFFFGDNPLKNPFTLLLLEVSFIILTTRVLRFLLKPLKQPRIVSEVIGGMFIGPSILGRSEKFTSIMFPVDNQFLVRNIGAMGFTYYFFLAGVKMDLSLVRKTSKKQLYIAIAGVALPCTFISIVAFSLRKSMDKELARLSSIGFICTGLSLPLFPVLHSILKELNLLSSEIGRLGLSIAVISDAMGVGVMVIFEAAKQGEGKALAVVWYLISLVGFVVLTVFVIRRALSRVVEITPDGKPVDQAYVVAILLGVLIMGFLADMFGIAIANGAFWLGLAIPDGPPLGSTLVERSETVILEVLMPFSFALVGLYVDVNAMSSAGWSGLGPLFAITMTGYVSKFLGTLITSAFFELPIRDGVVLSFIMILRGQVEIVVFLHWMDKKIIEVPGFTLMVLAITSWTAIATPLISILYDPTRPYQVLKRRTIQHTPPEDSELRILLCIYDEDSTAALINLLEISNPTLSTPFVIFALRLIDLVGRASPVLIDHEKQEDYDSKYAVSHTIHNALKNYQESKGECIEIHPFTAIVPNRTMYQDICDLALVKKATLIILPFHKECLDTLGGKLTELVRLGVRSVNSNVINHAPCSVGVLVDKGHVRHTYMAFRNTVLHFAVLFLGGADAREALCYADRMAGNLNVSLTVIRFLSHNSEGDDEMEKKMDDGVVTWFWVKNERNERVSYREVVVRNGEETIAAIQAVSDDNNNYDVWIVGRKQGINPVLLEGLSNWSENDELGIIGDFVSSYDFGGTASVLVVQQQVLRGQGADSTSGSSGGFLCNPIQKVKDVVNPWCRLLGFGISLT</sequence>
<evidence type="ECO:0000313" key="15">
    <source>
        <dbReference type="Proteomes" id="UP000250321"/>
    </source>
</evidence>
<gene>
    <name evidence="14" type="ORF">Pyn_40427</name>
</gene>
<dbReference type="AlphaFoldDB" id="A0A314YK62"/>
<keyword evidence="3" id="KW-0633">Potassium transport</keyword>
<feature type="transmembrane region" description="Helical" evidence="10">
    <location>
        <begin position="141"/>
        <end position="159"/>
    </location>
</feature>
<dbReference type="GO" id="GO:1902600">
    <property type="term" value="P:proton transmembrane transport"/>
    <property type="evidence" value="ECO:0007669"/>
    <property type="project" value="InterPro"/>
</dbReference>
<keyword evidence="6 10" id="KW-1133">Transmembrane helix</keyword>
<dbReference type="OrthoDB" id="1861329at2759"/>
<comment type="subcellular location">
    <subcellularLocation>
        <location evidence="1">Membrane</location>
        <topology evidence="1">Multi-pass membrane protein</topology>
    </subcellularLocation>
</comment>
<evidence type="ECO:0000313" key="14">
    <source>
        <dbReference type="EMBL" id="PQQ06550.1"/>
    </source>
</evidence>
<dbReference type="InterPro" id="IPR038770">
    <property type="entry name" value="Na+/solute_symporter_sf"/>
</dbReference>
<evidence type="ECO:0000256" key="4">
    <source>
        <dbReference type="ARBA" id="ARBA00022692"/>
    </source>
</evidence>
<proteinExistence type="inferred from homology"/>
<feature type="transmembrane region" description="Helical" evidence="10">
    <location>
        <begin position="357"/>
        <end position="375"/>
    </location>
</feature>
<evidence type="ECO:0000256" key="10">
    <source>
        <dbReference type="SAM" id="Phobius"/>
    </source>
</evidence>
<feature type="transmembrane region" description="Helical" evidence="10">
    <location>
        <begin position="268"/>
        <end position="287"/>
    </location>
</feature>